<comment type="subcellular location">
    <subcellularLocation>
        <location evidence="1">Membrane</location>
        <topology evidence="1">Multi-pass membrane protein</topology>
    </subcellularLocation>
</comment>
<comment type="similarity">
    <text evidence="2 12">Belongs to the amiloride-sensitive sodium channel (TC 1.A.6) family.</text>
</comment>
<evidence type="ECO:0000256" key="10">
    <source>
        <dbReference type="ARBA" id="ARBA00023201"/>
    </source>
</evidence>
<dbReference type="Gene3D" id="1.10.287.820">
    <property type="entry name" value="Acid-sensing ion channel domain"/>
    <property type="match status" value="1"/>
</dbReference>
<dbReference type="PANTHER" id="PTHR11690:SF288">
    <property type="entry name" value="AMILORIDE-SENSITIVE NA+ CHANNEL-RELATED"/>
    <property type="match status" value="1"/>
</dbReference>
<keyword evidence="6 13" id="KW-1133">Transmembrane helix</keyword>
<keyword evidence="15" id="KW-1185">Reference proteome</keyword>
<accession>A0AAN9ZGV9</accession>
<evidence type="ECO:0000256" key="9">
    <source>
        <dbReference type="ARBA" id="ARBA00023136"/>
    </source>
</evidence>
<organism evidence="14 15">
    <name type="scientific">Gryllus longicercus</name>
    <dbReference type="NCBI Taxonomy" id="2509291"/>
    <lineage>
        <taxon>Eukaryota</taxon>
        <taxon>Metazoa</taxon>
        <taxon>Ecdysozoa</taxon>
        <taxon>Arthropoda</taxon>
        <taxon>Hexapoda</taxon>
        <taxon>Insecta</taxon>
        <taxon>Pterygota</taxon>
        <taxon>Neoptera</taxon>
        <taxon>Polyneoptera</taxon>
        <taxon>Orthoptera</taxon>
        <taxon>Ensifera</taxon>
        <taxon>Gryllidea</taxon>
        <taxon>Grylloidea</taxon>
        <taxon>Gryllidae</taxon>
        <taxon>Gryllinae</taxon>
        <taxon>Gryllus</taxon>
    </lineage>
</organism>
<keyword evidence="11 12" id="KW-0407">Ion channel</keyword>
<keyword evidence="10 12" id="KW-0739">Sodium transport</keyword>
<comment type="caution">
    <text evidence="14">The sequence shown here is derived from an EMBL/GenBank/DDBJ whole genome shotgun (WGS) entry which is preliminary data.</text>
</comment>
<evidence type="ECO:0000256" key="13">
    <source>
        <dbReference type="SAM" id="Phobius"/>
    </source>
</evidence>
<dbReference type="EMBL" id="JAZDUA010000002">
    <property type="protein sequence ID" value="KAK7874516.1"/>
    <property type="molecule type" value="Genomic_DNA"/>
</dbReference>
<keyword evidence="4 12" id="KW-0894">Sodium channel</keyword>
<keyword evidence="7" id="KW-0915">Sodium</keyword>
<keyword evidence="9 13" id="KW-0472">Membrane</keyword>
<evidence type="ECO:0000256" key="4">
    <source>
        <dbReference type="ARBA" id="ARBA00022461"/>
    </source>
</evidence>
<evidence type="ECO:0000256" key="2">
    <source>
        <dbReference type="ARBA" id="ARBA00007193"/>
    </source>
</evidence>
<gene>
    <name evidence="14" type="ORF">R5R35_001597</name>
</gene>
<evidence type="ECO:0000256" key="5">
    <source>
        <dbReference type="ARBA" id="ARBA00022692"/>
    </source>
</evidence>
<evidence type="ECO:0000256" key="12">
    <source>
        <dbReference type="RuleBase" id="RU000679"/>
    </source>
</evidence>
<name>A0AAN9ZGV9_9ORTH</name>
<keyword evidence="3 12" id="KW-0813">Transport</keyword>
<dbReference type="Proteomes" id="UP001378592">
    <property type="component" value="Unassembled WGS sequence"/>
</dbReference>
<evidence type="ECO:0000256" key="7">
    <source>
        <dbReference type="ARBA" id="ARBA00023053"/>
    </source>
</evidence>
<dbReference type="AlphaFoldDB" id="A0AAN9ZGV9"/>
<dbReference type="Gene3D" id="1.10.287.770">
    <property type="entry name" value="YojJ-like"/>
    <property type="match status" value="1"/>
</dbReference>
<keyword evidence="5 12" id="KW-0812">Transmembrane</keyword>
<protein>
    <recommendedName>
        <fullName evidence="16">Pickpocket</fullName>
    </recommendedName>
</protein>
<dbReference type="GO" id="GO:0005886">
    <property type="term" value="C:plasma membrane"/>
    <property type="evidence" value="ECO:0007669"/>
    <property type="project" value="TreeGrafter"/>
</dbReference>
<evidence type="ECO:0000256" key="6">
    <source>
        <dbReference type="ARBA" id="ARBA00022989"/>
    </source>
</evidence>
<evidence type="ECO:0000256" key="8">
    <source>
        <dbReference type="ARBA" id="ARBA00023065"/>
    </source>
</evidence>
<reference evidence="14 15" key="1">
    <citation type="submission" date="2024-03" db="EMBL/GenBank/DDBJ databases">
        <title>The genome assembly and annotation of the cricket Gryllus longicercus Weissman &amp; Gray.</title>
        <authorList>
            <person name="Szrajer S."/>
            <person name="Gray D."/>
            <person name="Ylla G."/>
        </authorList>
    </citation>
    <scope>NUCLEOTIDE SEQUENCE [LARGE SCALE GENOMIC DNA]</scope>
    <source>
        <strain evidence="14">DAG 2021-001</strain>
        <tissue evidence="14">Whole body minus gut</tissue>
    </source>
</reference>
<feature type="transmembrane region" description="Helical" evidence="13">
    <location>
        <begin position="470"/>
        <end position="497"/>
    </location>
</feature>
<evidence type="ECO:0008006" key="16">
    <source>
        <dbReference type="Google" id="ProtNLM"/>
    </source>
</evidence>
<evidence type="ECO:0000313" key="14">
    <source>
        <dbReference type="EMBL" id="KAK7874516.1"/>
    </source>
</evidence>
<keyword evidence="8 12" id="KW-0406">Ion transport</keyword>
<dbReference type="GO" id="GO:0015280">
    <property type="term" value="F:ligand-gated sodium channel activity"/>
    <property type="evidence" value="ECO:0007669"/>
    <property type="project" value="TreeGrafter"/>
</dbReference>
<evidence type="ECO:0000313" key="15">
    <source>
        <dbReference type="Proteomes" id="UP001378592"/>
    </source>
</evidence>
<evidence type="ECO:0000256" key="1">
    <source>
        <dbReference type="ARBA" id="ARBA00004141"/>
    </source>
</evidence>
<dbReference type="PANTHER" id="PTHR11690">
    <property type="entry name" value="AMILORIDE-SENSITIVE SODIUM CHANNEL-RELATED"/>
    <property type="match status" value="1"/>
</dbReference>
<dbReference type="InterPro" id="IPR001873">
    <property type="entry name" value="ENaC"/>
</dbReference>
<dbReference type="PRINTS" id="PR01078">
    <property type="entry name" value="AMINACHANNEL"/>
</dbReference>
<evidence type="ECO:0000256" key="11">
    <source>
        <dbReference type="ARBA" id="ARBA00023303"/>
    </source>
</evidence>
<evidence type="ECO:0000256" key="3">
    <source>
        <dbReference type="ARBA" id="ARBA00022448"/>
    </source>
</evidence>
<proteinExistence type="inferred from homology"/>
<sequence length="522" mass="59309">MPADASVSKADHENSRWRKYQNQLWNFFNNTSVHGVKYLAEITRPYPERILWLLSIVLSIIVCGYLISKSWDIRSSSPVILAMDKKQRAVWDIPFPAITICPTDRMRPTIGLTKHKTNAIHCAMNLICDKKFPVEECSNSSEIIQTLVQSSPKSDELFVTTPSLSAAIFLGLKNRTAKPILANGGLCYSINMLTGSAIFANNTFHRSEKYLDYKEIVNWHIEKGYTSKNSPNYPKPALGSGGEAGMLILLKNEAAFSISKACTFVHGFEVQVHNPVDFPGGGQKYYAPLNSMVQVFVTPEEVITDDLRSYTPEQRQCYYSDERKLKFFNVYSQTNCELECLSEESLKSCNCVEYYLPRHKDTPVCLKKKQVRCIGLVKEEIASASGMTREDVHRPESGINCKCLPSCSHVRYRYHAVHTPMERKQLEEIYREMHEVTDYEDCDFTIIQVLFTESLFIPFRRLELYGTVEFLANCGGVLGLCLGVSVLSIIEILYWLLVRPFFRTPPNRSTPNEAESANLTSL</sequence>
<feature type="transmembrane region" description="Helical" evidence="13">
    <location>
        <begin position="50"/>
        <end position="67"/>
    </location>
</feature>
<dbReference type="Pfam" id="PF00858">
    <property type="entry name" value="ASC"/>
    <property type="match status" value="1"/>
</dbReference>